<dbReference type="InterPro" id="IPR040608">
    <property type="entry name" value="Snf8/Vps36"/>
</dbReference>
<organism evidence="13">
    <name type="scientific">Dissoconium aciculare CBS 342.82</name>
    <dbReference type="NCBI Taxonomy" id="1314786"/>
    <lineage>
        <taxon>Eukaryota</taxon>
        <taxon>Fungi</taxon>
        <taxon>Dikarya</taxon>
        <taxon>Ascomycota</taxon>
        <taxon>Pezizomycotina</taxon>
        <taxon>Dothideomycetes</taxon>
        <taxon>Dothideomycetidae</taxon>
        <taxon>Mycosphaerellales</taxon>
        <taxon>Dissoconiaceae</taxon>
        <taxon>Dissoconium</taxon>
    </lineage>
</organism>
<evidence type="ECO:0000256" key="1">
    <source>
        <dbReference type="ARBA" id="ARBA00009697"/>
    </source>
</evidence>
<dbReference type="PANTHER" id="PTHR13128:SF12">
    <property type="entry name" value="VACUOLAR PROTEIN-SORTING-ASSOCIATED PROTEIN 36"/>
    <property type="match status" value="1"/>
</dbReference>
<reference evidence="13" key="1">
    <citation type="submission" date="2020-01" db="EMBL/GenBank/DDBJ databases">
        <authorList>
            <consortium name="DOE Joint Genome Institute"/>
            <person name="Haridas S."/>
            <person name="Albert R."/>
            <person name="Binder M."/>
            <person name="Bloem J."/>
            <person name="Labutti K."/>
            <person name="Salamov A."/>
            <person name="Andreopoulos B."/>
            <person name="Baker S.E."/>
            <person name="Barry K."/>
            <person name="Bills G."/>
            <person name="Bluhm B.H."/>
            <person name="Cannon C."/>
            <person name="Castanera R."/>
            <person name="Culley D.E."/>
            <person name="Daum C."/>
            <person name="Ezra D."/>
            <person name="Gonzalez J.B."/>
            <person name="Henrissat B."/>
            <person name="Kuo A."/>
            <person name="Liang C."/>
            <person name="Lipzen A."/>
            <person name="Lutzoni F."/>
            <person name="Magnuson J."/>
            <person name="Mondo S."/>
            <person name="Nolan M."/>
            <person name="Ohm R."/>
            <person name="Pangilinan J."/>
            <person name="Park H.-J."/>
            <person name="Ramirez L."/>
            <person name="Alfaro M."/>
            <person name="Sun H."/>
            <person name="Tritt A."/>
            <person name="Yoshinaga Y."/>
            <person name="Zwiers L.-H."/>
            <person name="Turgeon B.G."/>
            <person name="Goodwin S.B."/>
            <person name="Spatafora J.W."/>
            <person name="Crous P.W."/>
            <person name="Grigoriev I.V."/>
        </authorList>
    </citation>
    <scope>NUCLEOTIDE SEQUENCE</scope>
    <source>
        <strain evidence="13">CBS 342.82</strain>
    </source>
</reference>
<feature type="compositionally biased region" description="Low complexity" evidence="10">
    <location>
        <begin position="209"/>
        <end position="222"/>
    </location>
</feature>
<dbReference type="Pfam" id="PF04157">
    <property type="entry name" value="EAP30"/>
    <property type="match status" value="1"/>
</dbReference>
<dbReference type="FunFam" id="1.10.10.10:FF:000527">
    <property type="entry name" value="Vacuolar protein sorting protein (Vps36), putative"/>
    <property type="match status" value="1"/>
</dbReference>
<evidence type="ECO:0000256" key="4">
    <source>
        <dbReference type="ARBA" id="ARBA00022753"/>
    </source>
</evidence>
<evidence type="ECO:0000256" key="5">
    <source>
        <dbReference type="ARBA" id="ARBA00022771"/>
    </source>
</evidence>
<dbReference type="Gene3D" id="6.10.140.260">
    <property type="match status" value="1"/>
</dbReference>
<evidence type="ECO:0000313" key="13">
    <source>
        <dbReference type="RefSeq" id="XP_033456600.1"/>
    </source>
</evidence>
<dbReference type="InterPro" id="IPR036443">
    <property type="entry name" value="Znf_RanBP2_sf"/>
</dbReference>
<comment type="function">
    <text evidence="9">Component of the ESCRT-II complex (endosomal sorting complex required for transport II), which is required for multivesicular body (MVB) formation and sorting of endosomal cargo proteins into MVBs.</text>
</comment>
<dbReference type="SMART" id="SM00547">
    <property type="entry name" value="ZnF_RBZ"/>
    <property type="match status" value="1"/>
</dbReference>
<evidence type="ECO:0000256" key="10">
    <source>
        <dbReference type="SAM" id="MobiDB-lite"/>
    </source>
</evidence>
<feature type="region of interest" description="Disordered" evidence="10">
    <location>
        <begin position="203"/>
        <end position="227"/>
    </location>
</feature>
<dbReference type="InterPro" id="IPR031558">
    <property type="entry name" value="Vps36-NZF-N"/>
</dbReference>
<reference evidence="13" key="3">
    <citation type="submission" date="2025-08" db="UniProtKB">
        <authorList>
            <consortium name="RefSeq"/>
        </authorList>
    </citation>
    <scope>IDENTIFICATION</scope>
    <source>
        <strain evidence="13">CBS 342.82</strain>
    </source>
</reference>
<evidence type="ECO:0000259" key="11">
    <source>
        <dbReference type="PROSITE" id="PS51495"/>
    </source>
</evidence>
<evidence type="ECO:0000256" key="3">
    <source>
        <dbReference type="ARBA" id="ARBA00022723"/>
    </source>
</evidence>
<feature type="domain" description="GLUE N-terminal" evidence="11">
    <location>
        <begin position="6"/>
        <end position="320"/>
    </location>
</feature>
<evidence type="ECO:0000256" key="2">
    <source>
        <dbReference type="ARBA" id="ARBA00022448"/>
    </source>
</evidence>
<feature type="region of interest" description="Disordered" evidence="10">
    <location>
        <begin position="256"/>
        <end position="280"/>
    </location>
</feature>
<protein>
    <recommendedName>
        <fullName evidence="9">Vacuolar protein-sorting-associated protein 36</fullName>
    </recommendedName>
    <alternativeName>
        <fullName evidence="9">ESCRT-II complex subunit VPS36</fullName>
    </alternativeName>
</protein>
<dbReference type="AlphaFoldDB" id="A0A6J3LWB7"/>
<evidence type="ECO:0000256" key="8">
    <source>
        <dbReference type="ARBA" id="ARBA00023054"/>
    </source>
</evidence>
<dbReference type="PANTHER" id="PTHR13128">
    <property type="entry name" value="VACUOLAR PROTEIN-SORTING-ASSOCIATED PROTEIN 36"/>
    <property type="match status" value="1"/>
</dbReference>
<comment type="similarity">
    <text evidence="1 9">Belongs to the VPS36 family.</text>
</comment>
<comment type="subunit">
    <text evidence="9">Component of the endosomal sorting complex required for transport II (ESCRT-II).</text>
</comment>
<dbReference type="SUPFAM" id="SSF46785">
    <property type="entry name" value="Winged helix' DNA-binding domain"/>
    <property type="match status" value="2"/>
</dbReference>
<dbReference type="Proteomes" id="UP000504637">
    <property type="component" value="Unplaced"/>
</dbReference>
<dbReference type="SUPFAM" id="SSF50729">
    <property type="entry name" value="PH domain-like"/>
    <property type="match status" value="1"/>
</dbReference>
<keyword evidence="2 9" id="KW-0813">Transport</keyword>
<dbReference type="PROSITE" id="PS51495">
    <property type="entry name" value="GLUE"/>
    <property type="match status" value="1"/>
</dbReference>
<comment type="subcellular location">
    <subcellularLocation>
        <location evidence="9">Cytoplasm</location>
    </subcellularLocation>
    <subcellularLocation>
        <location evidence="9">Endosome</location>
    </subcellularLocation>
</comment>
<evidence type="ECO:0000313" key="12">
    <source>
        <dbReference type="Proteomes" id="UP000504637"/>
    </source>
</evidence>
<keyword evidence="9" id="KW-0963">Cytoplasm</keyword>
<keyword evidence="6" id="KW-0862">Zinc</keyword>
<dbReference type="Gene3D" id="1.10.10.10">
    <property type="entry name" value="Winged helix-like DNA-binding domain superfamily/Winged helix DNA-binding domain"/>
    <property type="match status" value="2"/>
</dbReference>
<keyword evidence="3" id="KW-0479">Metal-binding</keyword>
<dbReference type="OrthoDB" id="271448at2759"/>
<keyword evidence="12" id="KW-1185">Reference proteome</keyword>
<gene>
    <name evidence="13" type="ORF">K489DRAFT_325818</name>
</gene>
<dbReference type="InterPro" id="IPR021648">
    <property type="entry name" value="GLUE_dom"/>
</dbReference>
<keyword evidence="4 9" id="KW-0967">Endosome</keyword>
<proteinExistence type="inferred from homology"/>
<dbReference type="InterPro" id="IPR036390">
    <property type="entry name" value="WH_DNA-bd_sf"/>
</dbReference>
<dbReference type="Gene3D" id="2.30.30.380">
    <property type="entry name" value="Zn-finger domain of Sec23/24"/>
    <property type="match status" value="1"/>
</dbReference>
<dbReference type="GeneID" id="54359651"/>
<name>A0A6J3LWB7_9PEZI</name>
<dbReference type="Pfam" id="PF11605">
    <property type="entry name" value="Vps36_ESCRT-II"/>
    <property type="match status" value="1"/>
</dbReference>
<feature type="compositionally biased region" description="Low complexity" evidence="10">
    <location>
        <begin position="324"/>
        <end position="343"/>
    </location>
</feature>
<evidence type="ECO:0000256" key="7">
    <source>
        <dbReference type="ARBA" id="ARBA00022927"/>
    </source>
</evidence>
<dbReference type="RefSeq" id="XP_033456600.1">
    <property type="nucleotide sequence ID" value="XM_033601851.1"/>
</dbReference>
<dbReference type="GO" id="GO:0043130">
    <property type="term" value="F:ubiquitin binding"/>
    <property type="evidence" value="ECO:0007669"/>
    <property type="project" value="UniProtKB-UniRule"/>
</dbReference>
<accession>A0A6J3LWB7</accession>
<dbReference type="Gene3D" id="2.30.29.30">
    <property type="entry name" value="Pleckstrin-homology domain (PH domain)/Phosphotyrosine-binding domain (PTB)"/>
    <property type="match status" value="2"/>
</dbReference>
<dbReference type="FunFam" id="1.10.10.10:FF:000165">
    <property type="entry name" value="Vacuolar protein sorting protein (Vps36)"/>
    <property type="match status" value="1"/>
</dbReference>
<evidence type="ECO:0000256" key="9">
    <source>
        <dbReference type="RuleBase" id="RU367095"/>
    </source>
</evidence>
<sequence length="609" mass="66018">MFLRPLDLTTALRPSLYDDELLLFVQDGVGLYEGKDKLANYKNGHAYLTSHRLCYVDNEDPRKSSVGIDLKDIDHTEFYAGFLKSSPKITLFPKTDANASRHGTPTYSSPSDALVRPGSTAVRTPLHSPVSMRNLSATWICPICGLSNPVPPNFEASVANEHTPLPPCQACGIRPPLALMIKSAIAAMSSRATGAVQTSPLAAANVPDSSTQSASRSSSTPSKNHNQCPRCTFQNHVSLTTCEMCGAPLQSRHNRLSQSLGRDSTTSFSSDPQANGGSIVGNNAIQTIKFSFRAGIDKVFLDKLKTALVQRKWLLHSAPPVPQQPGSSSSNANGSNGTSTTTTHQRVVGIAGLEQRGVALRQNNQAVIGTAFEDLAALMTSAKDVIKMAEQFARQAETNAINDPDARKLISESASALGLITTKDMLGSGSTAEHLYITELSRNLAEYLTDDRKGILRKEGGIISLVDLWQVFNRTRNGIELISPLDFQKAANMWDSLGLPVRLRRFKSGLLVVQDRSRTDEKTIASLLEWLRKPPITMSASTADLYSIHFGRGATAQDTAEKFGWSVGVATEELEMAEETGALCRDQCLDGTRFWENHFAGSQSIGHTL</sequence>
<dbReference type="GO" id="GO:0000814">
    <property type="term" value="C:ESCRT II complex"/>
    <property type="evidence" value="ECO:0007669"/>
    <property type="project" value="UniProtKB-UniRule"/>
</dbReference>
<dbReference type="GO" id="GO:0043328">
    <property type="term" value="P:protein transport to vacuole involved in ubiquitin-dependent protein catabolic process via the multivesicular body sorting pathway"/>
    <property type="evidence" value="ECO:0007669"/>
    <property type="project" value="UniProtKB-UniRule"/>
</dbReference>
<feature type="region of interest" description="Disordered" evidence="10">
    <location>
        <begin position="319"/>
        <end position="344"/>
    </location>
</feature>
<dbReference type="GO" id="GO:0032266">
    <property type="term" value="F:phosphatidylinositol-3-phosphate binding"/>
    <property type="evidence" value="ECO:0007669"/>
    <property type="project" value="UniProtKB-UniRule"/>
</dbReference>
<dbReference type="GO" id="GO:0031902">
    <property type="term" value="C:late endosome membrane"/>
    <property type="evidence" value="ECO:0007669"/>
    <property type="project" value="UniProtKB-UniRule"/>
</dbReference>
<dbReference type="InterPro" id="IPR036388">
    <property type="entry name" value="WH-like_DNA-bd_sf"/>
</dbReference>
<dbReference type="InterPro" id="IPR037855">
    <property type="entry name" value="Vps36"/>
</dbReference>
<dbReference type="Pfam" id="PF00641">
    <property type="entry name" value="Zn_ribbon_RanBP"/>
    <property type="match status" value="1"/>
</dbReference>
<dbReference type="Pfam" id="PF16988">
    <property type="entry name" value="Vps36-NZF-N"/>
    <property type="match status" value="1"/>
</dbReference>
<dbReference type="InterPro" id="IPR018527">
    <property type="entry name" value="Rubredoxin_Fe_BS"/>
</dbReference>
<keyword evidence="5" id="KW-0863">Zinc-finger</keyword>
<reference evidence="13" key="2">
    <citation type="submission" date="2020-04" db="EMBL/GenBank/DDBJ databases">
        <authorList>
            <consortium name="NCBI Genome Project"/>
        </authorList>
    </citation>
    <scope>NUCLEOTIDE SEQUENCE</scope>
    <source>
        <strain evidence="13">CBS 342.82</strain>
    </source>
</reference>
<keyword evidence="8" id="KW-0175">Coiled coil</keyword>
<keyword evidence="7 9" id="KW-0653">Protein transport</keyword>
<evidence type="ECO:0000256" key="6">
    <source>
        <dbReference type="ARBA" id="ARBA00022833"/>
    </source>
</evidence>
<dbReference type="PROSITE" id="PS00202">
    <property type="entry name" value="RUBREDOXIN"/>
    <property type="match status" value="1"/>
</dbReference>
<dbReference type="SUPFAM" id="SSF90209">
    <property type="entry name" value="Ran binding protein zinc finger-like"/>
    <property type="match status" value="1"/>
</dbReference>
<dbReference type="InterPro" id="IPR011993">
    <property type="entry name" value="PH-like_dom_sf"/>
</dbReference>
<dbReference type="GO" id="GO:0008270">
    <property type="term" value="F:zinc ion binding"/>
    <property type="evidence" value="ECO:0007669"/>
    <property type="project" value="UniProtKB-KW"/>
</dbReference>
<dbReference type="InterPro" id="IPR001876">
    <property type="entry name" value="Znf_RanBP2"/>
</dbReference>